<name>A0A2R5EKS3_9BACL</name>
<gene>
    <name evidence="2" type="ORF">PAT3040_01770</name>
</gene>
<dbReference type="AlphaFoldDB" id="A0A2R5EKS3"/>
<keyword evidence="3" id="KW-1185">Reference proteome</keyword>
<dbReference type="RefSeq" id="WP_108992320.1">
    <property type="nucleotide sequence ID" value="NZ_BDQX01000083.1"/>
</dbReference>
<organism evidence="2 3">
    <name type="scientific">Paenibacillus agaridevorans</name>
    <dbReference type="NCBI Taxonomy" id="171404"/>
    <lineage>
        <taxon>Bacteria</taxon>
        <taxon>Bacillati</taxon>
        <taxon>Bacillota</taxon>
        <taxon>Bacilli</taxon>
        <taxon>Bacillales</taxon>
        <taxon>Paenibacillaceae</taxon>
        <taxon>Paenibacillus</taxon>
    </lineage>
</organism>
<proteinExistence type="predicted"/>
<sequence length="118" mass="13127">MKAVIASCARGRKGKLSDLKSGGKCKQGRKRRLLSAHPYYYYALGDGERRMFTPREAMPGYDSRLPDPTRVSLTNVFVDGMLQSPEVYAVYPGMLLFVSDQPPPEGSRIIAQFIVIKG</sequence>
<evidence type="ECO:0000313" key="3">
    <source>
        <dbReference type="Proteomes" id="UP000245202"/>
    </source>
</evidence>
<accession>A0A2R5EKS3</accession>
<protein>
    <recommendedName>
        <fullName evidence="1">DUF4183 domain-containing protein</fullName>
    </recommendedName>
</protein>
<dbReference type="Pfam" id="PF13799">
    <property type="entry name" value="DUF4183"/>
    <property type="match status" value="1"/>
</dbReference>
<dbReference type="Proteomes" id="UP000245202">
    <property type="component" value="Unassembled WGS sequence"/>
</dbReference>
<comment type="caution">
    <text evidence="2">The sequence shown here is derived from an EMBL/GenBank/DDBJ whole genome shotgun (WGS) entry which is preliminary data.</text>
</comment>
<feature type="domain" description="DUF4183" evidence="1">
    <location>
        <begin position="43"/>
        <end position="113"/>
    </location>
</feature>
<evidence type="ECO:0000259" key="1">
    <source>
        <dbReference type="Pfam" id="PF13799"/>
    </source>
</evidence>
<reference evidence="2 3" key="1">
    <citation type="submission" date="2017-08" db="EMBL/GenBank/DDBJ databases">
        <title>Substantial Increase in Enzyme Production by Combined Drug-Resistance Mutations in Paenibacillus agaridevorans.</title>
        <authorList>
            <person name="Tanaka Y."/>
            <person name="Funane K."/>
            <person name="Hosaka T."/>
            <person name="Shiwa Y."/>
            <person name="Fujita N."/>
            <person name="Miyazaki T."/>
            <person name="Yoshikawa H."/>
            <person name="Murakami K."/>
            <person name="Kasahara K."/>
            <person name="Inaoka T."/>
            <person name="Hiraga Y."/>
            <person name="Ochi K."/>
        </authorList>
    </citation>
    <scope>NUCLEOTIDE SEQUENCE [LARGE SCALE GENOMIC DNA]</scope>
    <source>
        <strain evidence="2 3">T-3040</strain>
    </source>
</reference>
<dbReference type="InterPro" id="IPR025237">
    <property type="entry name" value="DUF4183"/>
</dbReference>
<evidence type="ECO:0000313" key="2">
    <source>
        <dbReference type="EMBL" id="GBG07222.1"/>
    </source>
</evidence>
<dbReference type="EMBL" id="BDQX01000083">
    <property type="protein sequence ID" value="GBG07222.1"/>
    <property type="molecule type" value="Genomic_DNA"/>
</dbReference>